<dbReference type="InterPro" id="IPR013087">
    <property type="entry name" value="Znf_C2H2_type"/>
</dbReference>
<protein>
    <recommendedName>
        <fullName evidence="7">C2H2-type domain-containing protein</fullName>
    </recommendedName>
</protein>
<dbReference type="AlphaFoldDB" id="A0A9P6RCL4"/>
<dbReference type="EMBL" id="JAAAIP010000515">
    <property type="protein sequence ID" value="KAG0315773.1"/>
    <property type="molecule type" value="Genomic_DNA"/>
</dbReference>
<sequence length="561" mass="60159">MSLGRNAPGAVALCGGPELSGLPLLSFDDLGWLTTSSNSIKASSVPASSASASDPSVPDATLRQSDASGFDQLSLFDEVCASDFNTPYTPHLDTPDPTPSQTPLFDSVASEDVDTTLLEQFWTTAADTNVGTAVSPVSAAQESTFDLNLDLDLDFDLTPPLSSFSTPLLSCQDGALAQAPFSSSSQADARLQAETALLDFVLFDDIASPSLISTLSTPMTNPTPSPSSFVDLKIKQEIETDELALQLVAAAAASMNASSGSDANSSTQISPFAAGSDSSNVHIGSLFSDVDLSPLMESASPPTISTSAGNLTMTPPWTETSSPQLSLDWMSNNPMLPQNFSFDFISGNNVAGIKNNNNTNVFAMQSPVSPILPIVAVPSPQLDLSLLLSLYHQQQQMQSQLLSLQAIQSSSTVTSSTTLTPPTTPVNNSNPLKRKSDEMKQVGDKSDNGDDDAPVRQFTCSQCGRTFSRLFNLNTHERTHDRTKARLFACPEQGCKKSFTRKNDLQRHQISIHGVTDIYGCQKCKRAFSKRELLRRHMEFKNCEDDHEDGQNDHDEDAPQA</sequence>
<keyword evidence="2" id="KW-0677">Repeat</keyword>
<dbReference type="SMART" id="SM00355">
    <property type="entry name" value="ZnF_C2H2"/>
    <property type="match status" value="3"/>
</dbReference>
<keyword evidence="9" id="KW-1185">Reference proteome</keyword>
<evidence type="ECO:0000256" key="5">
    <source>
        <dbReference type="PROSITE-ProRule" id="PRU00042"/>
    </source>
</evidence>
<feature type="compositionally biased region" description="Low complexity" evidence="6">
    <location>
        <begin position="413"/>
        <end position="431"/>
    </location>
</feature>
<evidence type="ECO:0000259" key="7">
    <source>
        <dbReference type="PROSITE" id="PS50157"/>
    </source>
</evidence>
<organism evidence="8 9">
    <name type="scientific">Dissophora globulifera</name>
    <dbReference type="NCBI Taxonomy" id="979702"/>
    <lineage>
        <taxon>Eukaryota</taxon>
        <taxon>Fungi</taxon>
        <taxon>Fungi incertae sedis</taxon>
        <taxon>Mucoromycota</taxon>
        <taxon>Mortierellomycotina</taxon>
        <taxon>Mortierellomycetes</taxon>
        <taxon>Mortierellales</taxon>
        <taxon>Mortierellaceae</taxon>
        <taxon>Dissophora</taxon>
    </lineage>
</organism>
<dbReference type="Proteomes" id="UP000738325">
    <property type="component" value="Unassembled WGS sequence"/>
</dbReference>
<proteinExistence type="predicted"/>
<dbReference type="GO" id="GO:0008270">
    <property type="term" value="F:zinc ion binding"/>
    <property type="evidence" value="ECO:0007669"/>
    <property type="project" value="UniProtKB-KW"/>
</dbReference>
<dbReference type="InterPro" id="IPR036236">
    <property type="entry name" value="Znf_C2H2_sf"/>
</dbReference>
<name>A0A9P6RCL4_9FUNG</name>
<reference evidence="8" key="1">
    <citation type="journal article" date="2020" name="Fungal Divers.">
        <title>Resolving the Mortierellaceae phylogeny through synthesis of multi-gene phylogenetics and phylogenomics.</title>
        <authorList>
            <person name="Vandepol N."/>
            <person name="Liber J."/>
            <person name="Desiro A."/>
            <person name="Na H."/>
            <person name="Kennedy M."/>
            <person name="Barry K."/>
            <person name="Grigoriev I.V."/>
            <person name="Miller A.N."/>
            <person name="O'Donnell K."/>
            <person name="Stajich J.E."/>
            <person name="Bonito G."/>
        </authorList>
    </citation>
    <scope>NUCLEOTIDE SEQUENCE</scope>
    <source>
        <strain evidence="8">REB-010B</strain>
    </source>
</reference>
<evidence type="ECO:0000256" key="1">
    <source>
        <dbReference type="ARBA" id="ARBA00022723"/>
    </source>
</evidence>
<dbReference type="GO" id="GO:0000978">
    <property type="term" value="F:RNA polymerase II cis-regulatory region sequence-specific DNA binding"/>
    <property type="evidence" value="ECO:0007669"/>
    <property type="project" value="TreeGrafter"/>
</dbReference>
<evidence type="ECO:0000256" key="3">
    <source>
        <dbReference type="ARBA" id="ARBA00022771"/>
    </source>
</evidence>
<feature type="domain" description="C2H2-type" evidence="7">
    <location>
        <begin position="519"/>
        <end position="546"/>
    </location>
</feature>
<feature type="compositionally biased region" description="Low complexity" evidence="6">
    <location>
        <begin position="43"/>
        <end position="60"/>
    </location>
</feature>
<feature type="region of interest" description="Disordered" evidence="6">
    <location>
        <begin position="43"/>
        <end position="63"/>
    </location>
</feature>
<feature type="domain" description="C2H2-type" evidence="7">
    <location>
        <begin position="458"/>
        <end position="485"/>
    </location>
</feature>
<feature type="region of interest" description="Disordered" evidence="6">
    <location>
        <begin position="298"/>
        <end position="323"/>
    </location>
</feature>
<keyword evidence="3 5" id="KW-0863">Zinc-finger</keyword>
<keyword evidence="4" id="KW-0862">Zinc</keyword>
<feature type="domain" description="C2H2-type" evidence="7">
    <location>
        <begin position="488"/>
        <end position="513"/>
    </location>
</feature>
<dbReference type="GO" id="GO:0000981">
    <property type="term" value="F:DNA-binding transcription factor activity, RNA polymerase II-specific"/>
    <property type="evidence" value="ECO:0007669"/>
    <property type="project" value="TreeGrafter"/>
</dbReference>
<comment type="caution">
    <text evidence="8">The sequence shown here is derived from an EMBL/GenBank/DDBJ whole genome shotgun (WGS) entry which is preliminary data.</text>
</comment>
<evidence type="ECO:0000313" key="8">
    <source>
        <dbReference type="EMBL" id="KAG0315773.1"/>
    </source>
</evidence>
<dbReference type="FunFam" id="3.30.160.60:FF:000624">
    <property type="entry name" value="zinc finger protein 697"/>
    <property type="match status" value="1"/>
</dbReference>
<evidence type="ECO:0000256" key="4">
    <source>
        <dbReference type="ARBA" id="ARBA00022833"/>
    </source>
</evidence>
<gene>
    <name evidence="8" type="ORF">BGZ99_007267</name>
</gene>
<dbReference type="PANTHER" id="PTHR23235">
    <property type="entry name" value="KRUEPPEL-LIKE TRANSCRIPTION FACTOR"/>
    <property type="match status" value="1"/>
</dbReference>
<evidence type="ECO:0000256" key="2">
    <source>
        <dbReference type="ARBA" id="ARBA00022737"/>
    </source>
</evidence>
<keyword evidence="1" id="KW-0479">Metal-binding</keyword>
<dbReference type="PANTHER" id="PTHR23235:SF120">
    <property type="entry name" value="KRUPPEL-LIKE FACTOR 15"/>
    <property type="match status" value="1"/>
</dbReference>
<dbReference type="OrthoDB" id="8117402at2759"/>
<dbReference type="PROSITE" id="PS50157">
    <property type="entry name" value="ZINC_FINGER_C2H2_2"/>
    <property type="match status" value="3"/>
</dbReference>
<dbReference type="Gene3D" id="3.30.160.60">
    <property type="entry name" value="Classic Zinc Finger"/>
    <property type="match status" value="2"/>
</dbReference>
<feature type="compositionally biased region" description="Polar residues" evidence="6">
    <location>
        <begin position="300"/>
        <end position="323"/>
    </location>
</feature>
<feature type="region of interest" description="Disordered" evidence="6">
    <location>
        <begin position="413"/>
        <end position="453"/>
    </location>
</feature>
<dbReference type="PROSITE" id="PS00028">
    <property type="entry name" value="ZINC_FINGER_C2H2_1"/>
    <property type="match status" value="2"/>
</dbReference>
<evidence type="ECO:0000256" key="6">
    <source>
        <dbReference type="SAM" id="MobiDB-lite"/>
    </source>
</evidence>
<dbReference type="Pfam" id="PF00096">
    <property type="entry name" value="zf-C2H2"/>
    <property type="match status" value="3"/>
</dbReference>
<accession>A0A9P6RCL4</accession>
<dbReference type="SUPFAM" id="SSF57667">
    <property type="entry name" value="beta-beta-alpha zinc fingers"/>
    <property type="match status" value="1"/>
</dbReference>
<evidence type="ECO:0000313" key="9">
    <source>
        <dbReference type="Proteomes" id="UP000738325"/>
    </source>
</evidence>
<feature type="compositionally biased region" description="Basic and acidic residues" evidence="6">
    <location>
        <begin position="434"/>
        <end position="448"/>
    </location>
</feature>